<proteinExistence type="predicted"/>
<reference evidence="2 3" key="1">
    <citation type="journal article" date="2015" name="Genome Biol.">
        <title>Comparative genomics of Steinernema reveals deeply conserved gene regulatory networks.</title>
        <authorList>
            <person name="Dillman A.R."/>
            <person name="Macchietto M."/>
            <person name="Porter C.F."/>
            <person name="Rogers A."/>
            <person name="Williams B."/>
            <person name="Antoshechkin I."/>
            <person name="Lee M.M."/>
            <person name="Goodwin Z."/>
            <person name="Lu X."/>
            <person name="Lewis E.E."/>
            <person name="Goodrich-Blair H."/>
            <person name="Stock S.P."/>
            <person name="Adams B.J."/>
            <person name="Sternberg P.W."/>
            <person name="Mortazavi A."/>
        </authorList>
    </citation>
    <scope>NUCLEOTIDE SEQUENCE [LARGE SCALE GENOMIC DNA]</scope>
    <source>
        <strain evidence="2 3">ALL</strain>
    </source>
</reference>
<dbReference type="EMBL" id="AZBU02000002">
    <property type="protein sequence ID" value="TKR96888.1"/>
    <property type="molecule type" value="Genomic_DNA"/>
</dbReference>
<dbReference type="AlphaFoldDB" id="A0A4U5PJR4"/>
<evidence type="ECO:0000256" key="1">
    <source>
        <dbReference type="SAM" id="MobiDB-lite"/>
    </source>
</evidence>
<evidence type="ECO:0000313" key="2">
    <source>
        <dbReference type="EMBL" id="TKR96888.1"/>
    </source>
</evidence>
<accession>A0A4U5PJR4</accession>
<organism evidence="2 3">
    <name type="scientific">Steinernema carpocapsae</name>
    <name type="common">Entomopathogenic nematode</name>
    <dbReference type="NCBI Taxonomy" id="34508"/>
    <lineage>
        <taxon>Eukaryota</taxon>
        <taxon>Metazoa</taxon>
        <taxon>Ecdysozoa</taxon>
        <taxon>Nematoda</taxon>
        <taxon>Chromadorea</taxon>
        <taxon>Rhabditida</taxon>
        <taxon>Tylenchina</taxon>
        <taxon>Panagrolaimomorpha</taxon>
        <taxon>Strongyloidoidea</taxon>
        <taxon>Steinernematidae</taxon>
        <taxon>Steinernema</taxon>
    </lineage>
</organism>
<feature type="compositionally biased region" description="Basic and acidic residues" evidence="1">
    <location>
        <begin position="16"/>
        <end position="33"/>
    </location>
</feature>
<feature type="region of interest" description="Disordered" evidence="1">
    <location>
        <begin position="1"/>
        <end position="56"/>
    </location>
</feature>
<dbReference type="Proteomes" id="UP000298663">
    <property type="component" value="Unassembled WGS sequence"/>
</dbReference>
<evidence type="ECO:0000313" key="3">
    <source>
        <dbReference type="Proteomes" id="UP000298663"/>
    </source>
</evidence>
<comment type="caution">
    <text evidence="2">The sequence shown here is derived from an EMBL/GenBank/DDBJ whole genome shotgun (WGS) entry which is preliminary data.</text>
</comment>
<protein>
    <submittedName>
        <fullName evidence="2">Uncharacterized protein</fullName>
    </submittedName>
</protein>
<feature type="compositionally biased region" description="Acidic residues" evidence="1">
    <location>
        <begin position="111"/>
        <end position="126"/>
    </location>
</feature>
<sequence>MKNEEMKLAKMKSFQKRTESSFKSENLKRRLAMDEQPPQKRLVLPSTPMSKLQSGNTAVQPIQEYFGQYGANSHKTPLPDPPFVNARTAEPHAIIPSDDELEGDAVFSDHEVEENSSDFSEGEDAK</sequence>
<gene>
    <name evidence="2" type="ORF">L596_010838</name>
</gene>
<feature type="region of interest" description="Disordered" evidence="1">
    <location>
        <begin position="70"/>
        <end position="126"/>
    </location>
</feature>
<reference evidence="2 3" key="2">
    <citation type="journal article" date="2019" name="G3 (Bethesda)">
        <title>Hybrid Assembly of the Genome of the Entomopathogenic Nematode Steinernema carpocapsae Identifies the X-Chromosome.</title>
        <authorList>
            <person name="Serra L."/>
            <person name="Macchietto M."/>
            <person name="Macias-Munoz A."/>
            <person name="McGill C.J."/>
            <person name="Rodriguez I.M."/>
            <person name="Rodriguez B."/>
            <person name="Murad R."/>
            <person name="Mortazavi A."/>
        </authorList>
    </citation>
    <scope>NUCLEOTIDE SEQUENCE [LARGE SCALE GENOMIC DNA]</scope>
    <source>
        <strain evidence="2 3">ALL</strain>
    </source>
</reference>
<keyword evidence="3" id="KW-1185">Reference proteome</keyword>
<name>A0A4U5PJR4_STECR</name>
<feature type="compositionally biased region" description="Polar residues" evidence="1">
    <location>
        <begin position="47"/>
        <end position="56"/>
    </location>
</feature>